<keyword evidence="1" id="KW-0812">Transmembrane</keyword>
<dbReference type="STRING" id="55209.HA50_04565"/>
<reference evidence="2 3" key="1">
    <citation type="journal article" date="2017" name="Antonie Van Leeuwenhoek">
        <title>Phylogenomic resolution of the bacterial genus Pantoea and its relationship with Erwinia and Tatumella.</title>
        <authorList>
            <person name="Palmer M."/>
            <person name="Steenkamp E.T."/>
            <person name="Coetzee M.P."/>
            <person name="Chan W.Y."/>
            <person name="van Zyl E."/>
            <person name="De Maayer P."/>
            <person name="Coutinho T.A."/>
            <person name="Blom J."/>
            <person name="Smits T.H."/>
            <person name="Duffy B."/>
            <person name="Venter S.N."/>
        </authorList>
    </citation>
    <scope>NUCLEOTIDE SEQUENCE [LARGE SCALE GENOMIC DNA]</scope>
    <source>
        <strain evidence="2 3">LMG 2657</strain>
    </source>
</reference>
<organism evidence="2 3">
    <name type="scientific">Pantoea cypripedii</name>
    <name type="common">Pectobacterium cypripedii</name>
    <name type="synonym">Erwinia cypripedii</name>
    <dbReference type="NCBI Taxonomy" id="55209"/>
    <lineage>
        <taxon>Bacteria</taxon>
        <taxon>Pseudomonadati</taxon>
        <taxon>Pseudomonadota</taxon>
        <taxon>Gammaproteobacteria</taxon>
        <taxon>Enterobacterales</taxon>
        <taxon>Erwiniaceae</taxon>
        <taxon>Pantoea</taxon>
    </lineage>
</organism>
<name>A0A1X1ERN1_PANCY</name>
<evidence type="ECO:0000313" key="3">
    <source>
        <dbReference type="Proteomes" id="UP000193749"/>
    </source>
</evidence>
<feature type="transmembrane region" description="Helical" evidence="1">
    <location>
        <begin position="55"/>
        <end position="79"/>
    </location>
</feature>
<comment type="caution">
    <text evidence="2">The sequence shown here is derived from an EMBL/GenBank/DDBJ whole genome shotgun (WGS) entry which is preliminary data.</text>
</comment>
<evidence type="ECO:0000256" key="1">
    <source>
        <dbReference type="SAM" id="Phobius"/>
    </source>
</evidence>
<dbReference type="Proteomes" id="UP000193749">
    <property type="component" value="Unassembled WGS sequence"/>
</dbReference>
<dbReference type="EMBL" id="MLJI01000001">
    <property type="protein sequence ID" value="ORM92669.1"/>
    <property type="molecule type" value="Genomic_DNA"/>
</dbReference>
<protein>
    <submittedName>
        <fullName evidence="2">Uncharacterized protein</fullName>
    </submittedName>
</protein>
<dbReference type="OrthoDB" id="6433061at2"/>
<proteinExistence type="predicted"/>
<sequence length="88" mass="9775">MAARRVPMGFKIAIGVTLFIISFLLVRPSSPATTSEYAFWNKAANLFGENDVEGFVGIVLLIICTLTTIIGYPIAIRLIECRLNRKKE</sequence>
<dbReference type="AlphaFoldDB" id="A0A1X1ERN1"/>
<keyword evidence="1" id="KW-0472">Membrane</keyword>
<keyword evidence="3" id="KW-1185">Reference proteome</keyword>
<accession>A0A1X1ERN1</accession>
<gene>
    <name evidence="2" type="ORF">HA50_04565</name>
</gene>
<evidence type="ECO:0000313" key="2">
    <source>
        <dbReference type="EMBL" id="ORM92669.1"/>
    </source>
</evidence>
<keyword evidence="1" id="KW-1133">Transmembrane helix</keyword>
<dbReference type="RefSeq" id="WP_084873103.1">
    <property type="nucleotide sequence ID" value="NZ_JAGGMY010000001.1"/>
</dbReference>